<evidence type="ECO:0000313" key="1">
    <source>
        <dbReference type="EMBL" id="RDC63539.1"/>
    </source>
</evidence>
<dbReference type="SUPFAM" id="SSF75011">
    <property type="entry name" value="3-carboxy-cis,cis-mucoante lactonizing enzyme"/>
    <property type="match status" value="1"/>
</dbReference>
<name>A0A369QL26_9BACT</name>
<gene>
    <name evidence="1" type="ORF">AHMF7616_02144</name>
</gene>
<proteinExistence type="predicted"/>
<protein>
    <submittedName>
        <fullName evidence="1">Uncharacterized protein</fullName>
    </submittedName>
</protein>
<dbReference type="RefSeq" id="WP_115372821.1">
    <property type="nucleotide sequence ID" value="NZ_QASA01000001.1"/>
</dbReference>
<comment type="caution">
    <text evidence="1">The sequence shown here is derived from an EMBL/GenBank/DDBJ whole genome shotgun (WGS) entry which is preliminary data.</text>
</comment>
<organism evidence="1 2">
    <name type="scientific">Adhaeribacter pallidiroseus</name>
    <dbReference type="NCBI Taxonomy" id="2072847"/>
    <lineage>
        <taxon>Bacteria</taxon>
        <taxon>Pseudomonadati</taxon>
        <taxon>Bacteroidota</taxon>
        <taxon>Cytophagia</taxon>
        <taxon>Cytophagales</taxon>
        <taxon>Hymenobacteraceae</taxon>
        <taxon>Adhaeribacter</taxon>
    </lineage>
</organism>
<sequence>MPKRYIAYLFGLVLLVAAGLYGYYKWQKAQNKVNLWTLVPDDAVFVAETNRNNHFIRQLKKTEIYESLARLPFFTGLQENLSYLDSAATRRVTLREFLDQKKIVTSLHVTSKVDFSLVMYVPISTVAEHRYVRNVIENVSKSTLFASEEQDYQNYTITSVHNQKSNGTFYFFTYRNNIILSPEVSLLHQVIRKINRTNLQSPVQEYEKQSFLKKSTVYDTLFINYRHLPPFLALFLKPAVYPEVEFLASLCRSSLLGLQLDNQNFYLNGVSQPETLAGSLYEQFKTLRPPTTRMASLIPERTALLIHFGEAQFTHWLSTQKNAALPVAPEIAPALDSLRGNFKQELAINYLAAATQNTAPDKIVLAYTPQPNKIRTIVQEINQVLGTSFSAKRAGRYQIQEVGVPELPQQLFGRGFSGFARCYVAQVDSFMLFAASEEALRGYLQNIRDKKVLTHSTAYKTFRQSGLTHTNVSLYVNTNLAWNILSQNLVEDKKVGLLRYERIIKKFGQISLQFGHQDKQFITRFLLQHQPETSSPLKLKEVFKQEQEIAFAAPLISGPSFFPILGTSGSPVLIQDSALVLHQVTEDGKIAWSDSLDSKITSTIYPVQLGSNSQPKYIFSTKNRIYCLDQGGYDVENFPFNLSDTTQIQNLTVINRGPAQSLHFLVTDTQNNVYLYDQQGSLLPGWEPKEMPGKLALAPYYLQIKGREVFVIVLENGYVYAMDLNGANYPGFPINLKGNLTAPLIAQPGASFQNTNLLLLTQAGELITFNLAGQVKKRMAFARPSRRTTFNLVLENSGKSFLVARQDLGRVTLYDAEQKLVMEKNYVTSAPKLIQFFYFDPANIIYAITERGPQKTYLYDINIKLLGVGPLTNKWPVQMAFNSLLQQYQIYLIQDNVLQQFSFRTQP</sequence>
<dbReference type="EMBL" id="QASA01000001">
    <property type="protein sequence ID" value="RDC63539.1"/>
    <property type="molecule type" value="Genomic_DNA"/>
</dbReference>
<keyword evidence="2" id="KW-1185">Reference proteome</keyword>
<accession>A0A369QL26</accession>
<dbReference type="AlphaFoldDB" id="A0A369QL26"/>
<evidence type="ECO:0000313" key="2">
    <source>
        <dbReference type="Proteomes" id="UP000253919"/>
    </source>
</evidence>
<reference evidence="1 2" key="1">
    <citation type="submission" date="2018-04" db="EMBL/GenBank/DDBJ databases">
        <title>Adhaeribacter sp. HMF7616 genome sequencing and assembly.</title>
        <authorList>
            <person name="Kang H."/>
            <person name="Kang J."/>
            <person name="Cha I."/>
            <person name="Kim H."/>
            <person name="Joh K."/>
        </authorList>
    </citation>
    <scope>NUCLEOTIDE SEQUENCE [LARGE SCALE GENOMIC DNA]</scope>
    <source>
        <strain evidence="1 2">HMF7616</strain>
    </source>
</reference>
<dbReference type="OrthoDB" id="1093345at2"/>
<dbReference type="Proteomes" id="UP000253919">
    <property type="component" value="Unassembled WGS sequence"/>
</dbReference>